<reference evidence="1" key="1">
    <citation type="submission" date="2019-11" db="EMBL/GenBank/DDBJ databases">
        <title>Nori genome reveals adaptations in red seaweeds to the harsh intertidal environment.</title>
        <authorList>
            <person name="Wang D."/>
            <person name="Mao Y."/>
        </authorList>
    </citation>
    <scope>NUCLEOTIDE SEQUENCE</scope>
    <source>
        <tissue evidence="1">Gametophyte</tissue>
    </source>
</reference>
<proteinExistence type="predicted"/>
<comment type="caution">
    <text evidence="1">The sequence shown here is derived from an EMBL/GenBank/DDBJ whole genome shotgun (WGS) entry which is preliminary data.</text>
</comment>
<protein>
    <submittedName>
        <fullName evidence="1">Uncharacterized protein</fullName>
    </submittedName>
</protein>
<gene>
    <name evidence="1" type="ORF">I4F81_008242</name>
</gene>
<evidence type="ECO:0000313" key="2">
    <source>
        <dbReference type="Proteomes" id="UP000798662"/>
    </source>
</evidence>
<accession>A0ACC3C6C8</accession>
<sequence length="192" mass="19971">MDTAELRRLVRASVAALREEGDDDTPGGRLPRQAAGARAFSRSASPAARRGLAFDEEADLADVADLRELLQVTWRSALDVLHTDVGVAAAWAPFVRVTEEEQATLLRQMVLAGASGNRRERRRALLGKAGSPRGAAAGGGEGADAGGGAVAAVGPNRRGSCAGALYKVAHKALARGKEEEVLLGQIGCYCAQ</sequence>
<keyword evidence="2" id="KW-1185">Reference proteome</keyword>
<organism evidence="1 2">
    <name type="scientific">Pyropia yezoensis</name>
    <name type="common">Susabi-nori</name>
    <name type="synonym">Porphyra yezoensis</name>
    <dbReference type="NCBI Taxonomy" id="2788"/>
    <lineage>
        <taxon>Eukaryota</taxon>
        <taxon>Rhodophyta</taxon>
        <taxon>Bangiophyceae</taxon>
        <taxon>Bangiales</taxon>
        <taxon>Bangiaceae</taxon>
        <taxon>Pyropia</taxon>
    </lineage>
</organism>
<evidence type="ECO:0000313" key="1">
    <source>
        <dbReference type="EMBL" id="KAK1865717.1"/>
    </source>
</evidence>
<dbReference type="Proteomes" id="UP000798662">
    <property type="component" value="Chromosome 2"/>
</dbReference>
<name>A0ACC3C6C8_PYRYE</name>
<dbReference type="EMBL" id="CM020619">
    <property type="protein sequence ID" value="KAK1865717.1"/>
    <property type="molecule type" value="Genomic_DNA"/>
</dbReference>